<comment type="similarity">
    <text evidence="1">Belongs to the peptidase A31 family.</text>
</comment>
<gene>
    <name evidence="5" type="primary">hyaD</name>
    <name evidence="5" type="synonym">hybD</name>
    <name evidence="5" type="ORF">Dform_01099</name>
</gene>
<dbReference type="EC" id="3.4.23.-" evidence="5"/>
<accession>A0A1P8F7H9</accession>
<dbReference type="PRINTS" id="PR00446">
    <property type="entry name" value="HYDRGNUPTAKE"/>
</dbReference>
<dbReference type="EMBL" id="CP018258">
    <property type="protein sequence ID" value="APV44434.1"/>
    <property type="molecule type" value="Genomic_DNA"/>
</dbReference>
<evidence type="ECO:0000256" key="4">
    <source>
        <dbReference type="ARBA" id="ARBA00022801"/>
    </source>
</evidence>
<dbReference type="GO" id="GO:0016485">
    <property type="term" value="P:protein processing"/>
    <property type="evidence" value="ECO:0007669"/>
    <property type="project" value="TreeGrafter"/>
</dbReference>
<protein>
    <submittedName>
        <fullName evidence="5">Hydrogenase maturation protease</fullName>
        <ecNumber evidence="5">3.4.23.-</ecNumber>
    </submittedName>
</protein>
<keyword evidence="2 5" id="KW-0645">Protease</keyword>
<dbReference type="Pfam" id="PF01750">
    <property type="entry name" value="HycI"/>
    <property type="match status" value="1"/>
</dbReference>
<dbReference type="PANTHER" id="PTHR30302:SF1">
    <property type="entry name" value="HYDROGENASE 2 MATURATION PROTEASE"/>
    <property type="match status" value="1"/>
</dbReference>
<dbReference type="Proteomes" id="UP000185934">
    <property type="component" value="Chromosome"/>
</dbReference>
<proteinExistence type="inferred from homology"/>
<keyword evidence="6" id="KW-1185">Reference proteome</keyword>
<evidence type="ECO:0000256" key="2">
    <source>
        <dbReference type="ARBA" id="ARBA00022670"/>
    </source>
</evidence>
<sequence>MQDTSHQFAGRPVPFPVLILGVGNILLSDEGVGVRVVEELKKRPLPEGVEVVDGATRAMELIDIIRGREKVIIIDALDAEAEPGAVFKFGVEQLVETRKMSVSVHDIGVHEALFLLNLTAELPGDIVFYGIQPGSLELHEGLSGPVEAAAGKVLELVLQDLRNIAPTGELNA</sequence>
<dbReference type="GO" id="GO:0004190">
    <property type="term" value="F:aspartic-type endopeptidase activity"/>
    <property type="evidence" value="ECO:0007669"/>
    <property type="project" value="UniProtKB-KW"/>
</dbReference>
<dbReference type="RefSeq" id="WP_076004117.1">
    <property type="nucleotide sequence ID" value="NZ_CP018258.1"/>
</dbReference>
<evidence type="ECO:0000256" key="1">
    <source>
        <dbReference type="ARBA" id="ARBA00006814"/>
    </source>
</evidence>
<organism evidence="5 6">
    <name type="scientific">Dehalogenimonas formicexedens</name>
    <dbReference type="NCBI Taxonomy" id="1839801"/>
    <lineage>
        <taxon>Bacteria</taxon>
        <taxon>Bacillati</taxon>
        <taxon>Chloroflexota</taxon>
        <taxon>Dehalococcoidia</taxon>
        <taxon>Dehalococcoidales</taxon>
        <taxon>Dehalococcoidaceae</taxon>
        <taxon>Dehalogenimonas</taxon>
    </lineage>
</organism>
<dbReference type="InterPro" id="IPR023430">
    <property type="entry name" value="Pept_HybD-like_dom_sf"/>
</dbReference>
<evidence type="ECO:0000313" key="5">
    <source>
        <dbReference type="EMBL" id="APV44434.1"/>
    </source>
</evidence>
<dbReference type="Gene3D" id="3.40.50.1450">
    <property type="entry name" value="HybD-like"/>
    <property type="match status" value="1"/>
</dbReference>
<dbReference type="SUPFAM" id="SSF53163">
    <property type="entry name" value="HybD-like"/>
    <property type="match status" value="1"/>
</dbReference>
<dbReference type="NCBIfam" id="TIGR00072">
    <property type="entry name" value="hydrog_prot"/>
    <property type="match status" value="1"/>
</dbReference>
<evidence type="ECO:0000313" key="6">
    <source>
        <dbReference type="Proteomes" id="UP000185934"/>
    </source>
</evidence>
<reference evidence="6" key="1">
    <citation type="submission" date="2016-11" db="EMBL/GenBank/DDBJ databases">
        <title>Dehalogenimonas formicexedens sp. nov., a chlorinated alkane respiring bacterium isolated from contaminated groundwater.</title>
        <authorList>
            <person name="Key T.A."/>
            <person name="Bowman K.S."/>
            <person name="Lee I."/>
            <person name="Chun J."/>
            <person name="Albuquerque L."/>
            <person name="da Costa M.S."/>
            <person name="Rainey F.A."/>
            <person name="Moe W.M."/>
        </authorList>
    </citation>
    <scope>NUCLEOTIDE SEQUENCE [LARGE SCALE GENOMIC DNA]</scope>
    <source>
        <strain evidence="6">NSZ-14</strain>
    </source>
</reference>
<dbReference type="KEGG" id="dfo:Dform_01099"/>
<keyword evidence="3" id="KW-0064">Aspartyl protease</keyword>
<dbReference type="CDD" id="cd06062">
    <property type="entry name" value="H2MP_MemB-H2up"/>
    <property type="match status" value="1"/>
</dbReference>
<dbReference type="PANTHER" id="PTHR30302">
    <property type="entry name" value="HYDROGENASE 1 MATURATION PROTEASE"/>
    <property type="match status" value="1"/>
</dbReference>
<dbReference type="GO" id="GO:0008047">
    <property type="term" value="F:enzyme activator activity"/>
    <property type="evidence" value="ECO:0007669"/>
    <property type="project" value="InterPro"/>
</dbReference>
<dbReference type="InterPro" id="IPR000671">
    <property type="entry name" value="Peptidase_A31"/>
</dbReference>
<dbReference type="OrthoDB" id="9794619at2"/>
<name>A0A1P8F7H9_9CHLR</name>
<dbReference type="AlphaFoldDB" id="A0A1P8F7H9"/>
<dbReference type="STRING" id="1839801.Dform_01099"/>
<evidence type="ECO:0000256" key="3">
    <source>
        <dbReference type="ARBA" id="ARBA00022750"/>
    </source>
</evidence>
<keyword evidence="4 5" id="KW-0378">Hydrolase</keyword>